<keyword evidence="8" id="KW-1015">Disulfide bond</keyword>
<keyword evidence="5" id="KW-0732">Signal</keyword>
<dbReference type="CDD" id="cd14752">
    <property type="entry name" value="GH31_N"/>
    <property type="match status" value="2"/>
</dbReference>
<dbReference type="Gene3D" id="2.60.40.1760">
    <property type="entry name" value="glycosyl hydrolase (family 31)"/>
    <property type="match status" value="3"/>
</dbReference>
<dbReference type="Pfam" id="PF00088">
    <property type="entry name" value="Trefoil"/>
    <property type="match status" value="2"/>
</dbReference>
<evidence type="ECO:0000256" key="7">
    <source>
        <dbReference type="ARBA" id="ARBA00023136"/>
    </source>
</evidence>
<dbReference type="GO" id="GO:0030246">
    <property type="term" value="F:carbohydrate binding"/>
    <property type="evidence" value="ECO:0007669"/>
    <property type="project" value="InterPro"/>
</dbReference>
<comment type="similarity">
    <text evidence="3">Belongs to the glycosyl hydrolase 31 family.</text>
</comment>
<dbReference type="InterPro" id="IPR011013">
    <property type="entry name" value="Gal_mutarotase_sf_dom"/>
</dbReference>
<evidence type="ECO:0000313" key="18">
    <source>
        <dbReference type="Proteomes" id="UP000618051"/>
    </source>
</evidence>
<comment type="caution">
    <text evidence="12">Lacks conserved residue(s) required for the propagation of feature annotation.</text>
</comment>
<protein>
    <recommendedName>
        <fullName evidence="4">alpha-glucosidase</fullName>
        <ecNumber evidence="4">3.2.1.20</ecNumber>
    </recommendedName>
    <alternativeName>
        <fullName evidence="11">Maltase</fullName>
    </alternativeName>
</protein>
<dbReference type="InterPro" id="IPR048395">
    <property type="entry name" value="Glyco_hydro_31_C"/>
</dbReference>
<dbReference type="PROSITE" id="PS00129">
    <property type="entry name" value="GLYCOSYL_HYDROL_F31_1"/>
    <property type="match status" value="2"/>
</dbReference>
<dbReference type="SUPFAM" id="SSF57492">
    <property type="entry name" value="Trefoil"/>
    <property type="match status" value="1"/>
</dbReference>
<dbReference type="Gene3D" id="2.60.40.1180">
    <property type="entry name" value="Golgi alpha-mannosidase II"/>
    <property type="match status" value="5"/>
</dbReference>
<dbReference type="EC" id="3.2.1.20" evidence="4"/>
<feature type="domain" description="P-type" evidence="15">
    <location>
        <begin position="966"/>
        <end position="1011"/>
    </location>
</feature>
<evidence type="ECO:0000313" key="17">
    <source>
        <dbReference type="EMBL" id="KAI1236018.1"/>
    </source>
</evidence>
<feature type="domain" description="P-type" evidence="15">
    <location>
        <begin position="228"/>
        <end position="274"/>
    </location>
</feature>
<dbReference type="SMART" id="SM00018">
    <property type="entry name" value="PD"/>
    <property type="match status" value="2"/>
</dbReference>
<dbReference type="InterPro" id="IPR044913">
    <property type="entry name" value="P_trefoil_dom_sf"/>
</dbReference>
<keyword evidence="14" id="KW-0812">Transmembrane</keyword>
<feature type="transmembrane region" description="Helical" evidence="14">
    <location>
        <begin position="194"/>
        <end position="215"/>
    </location>
</feature>
<feature type="region of interest" description="Disordered" evidence="13">
    <location>
        <begin position="105"/>
        <end position="134"/>
    </location>
</feature>
<dbReference type="InterPro" id="IPR030458">
    <property type="entry name" value="Glyco_hydro_31_AS"/>
</dbReference>
<dbReference type="SUPFAM" id="SSF74650">
    <property type="entry name" value="Galactose mutarotase-like"/>
    <property type="match status" value="2"/>
</dbReference>
<keyword evidence="14" id="KW-1133">Transmembrane helix</keyword>
<dbReference type="SUPFAM" id="SSF51011">
    <property type="entry name" value="Glycosyl hydrolase domain"/>
    <property type="match status" value="2"/>
</dbReference>
<dbReference type="OrthoDB" id="5839090at2759"/>
<evidence type="ECO:0000256" key="2">
    <source>
        <dbReference type="ARBA" id="ARBA00004308"/>
    </source>
</evidence>
<comment type="caution">
    <text evidence="16">The sequence shown here is derived from an EMBL/GenBank/DDBJ whole genome shotgun (WGS) entry which is preliminary data.</text>
</comment>
<dbReference type="FunFam" id="2.60.40.1760:FF:000001">
    <property type="entry name" value="Maltase-glucoamylase, intestinal"/>
    <property type="match status" value="1"/>
</dbReference>
<dbReference type="Pfam" id="PF21365">
    <property type="entry name" value="Glyco_hydro_31_3rd"/>
    <property type="match status" value="2"/>
</dbReference>
<evidence type="ECO:0000256" key="13">
    <source>
        <dbReference type="SAM" id="MobiDB-lite"/>
    </source>
</evidence>
<dbReference type="PANTHER" id="PTHR22762:SF133">
    <property type="entry name" value="P-TYPE DOMAIN-CONTAINING PROTEIN"/>
    <property type="match status" value="1"/>
</dbReference>
<evidence type="ECO:0000256" key="6">
    <source>
        <dbReference type="ARBA" id="ARBA00022801"/>
    </source>
</evidence>
<dbReference type="InterPro" id="IPR025887">
    <property type="entry name" value="Glyco_hydro_31_N_dom"/>
</dbReference>
<evidence type="ECO:0000256" key="14">
    <source>
        <dbReference type="SAM" id="Phobius"/>
    </source>
</evidence>
<proteinExistence type="inferred from homology"/>
<evidence type="ECO:0000256" key="4">
    <source>
        <dbReference type="ARBA" id="ARBA00012741"/>
    </source>
</evidence>
<dbReference type="InterPro" id="IPR000322">
    <property type="entry name" value="Glyco_hydro_31_TIM"/>
</dbReference>
<evidence type="ECO:0000256" key="5">
    <source>
        <dbReference type="ARBA" id="ARBA00022729"/>
    </source>
</evidence>
<dbReference type="CDD" id="cd06602">
    <property type="entry name" value="GH31_MGAM_SI_GAA"/>
    <property type="match status" value="1"/>
</dbReference>
<evidence type="ECO:0000256" key="9">
    <source>
        <dbReference type="ARBA" id="ARBA00023180"/>
    </source>
</evidence>
<keyword evidence="6" id="KW-0378">Hydrolase</keyword>
<dbReference type="Proteomes" id="UP000618051">
    <property type="component" value="Unassembled WGS sequence"/>
</dbReference>
<evidence type="ECO:0000256" key="1">
    <source>
        <dbReference type="ARBA" id="ARBA00001657"/>
    </source>
</evidence>
<reference evidence="17" key="3">
    <citation type="submission" date="2022-01" db="EMBL/GenBank/DDBJ databases">
        <authorList>
            <person name="Rubenstein D.R."/>
        </authorList>
    </citation>
    <scope>NUCLEOTIDE SEQUENCE</scope>
    <source>
        <strain evidence="17">SS15</strain>
        <tissue evidence="17">Liver</tissue>
    </source>
</reference>
<evidence type="ECO:0000259" key="15">
    <source>
        <dbReference type="PROSITE" id="PS51448"/>
    </source>
</evidence>
<organism evidence="16">
    <name type="scientific">Lamprotornis superbus</name>
    <dbReference type="NCBI Taxonomy" id="245042"/>
    <lineage>
        <taxon>Eukaryota</taxon>
        <taxon>Metazoa</taxon>
        <taxon>Chordata</taxon>
        <taxon>Craniata</taxon>
        <taxon>Vertebrata</taxon>
        <taxon>Euteleostomi</taxon>
        <taxon>Archelosauria</taxon>
        <taxon>Archosauria</taxon>
        <taxon>Dinosauria</taxon>
        <taxon>Saurischia</taxon>
        <taxon>Theropoda</taxon>
        <taxon>Coelurosauria</taxon>
        <taxon>Aves</taxon>
        <taxon>Neognathae</taxon>
        <taxon>Neoaves</taxon>
        <taxon>Telluraves</taxon>
        <taxon>Australaves</taxon>
        <taxon>Passeriformes</taxon>
        <taxon>Sturnidae</taxon>
        <taxon>Lamprotornis</taxon>
    </lineage>
</organism>
<keyword evidence="18" id="KW-1185">Reference proteome</keyword>
<dbReference type="PROSITE" id="PS00707">
    <property type="entry name" value="GLYCOSYL_HYDROL_F31_2"/>
    <property type="match status" value="1"/>
</dbReference>
<dbReference type="EMBL" id="JADDUC020000011">
    <property type="protein sequence ID" value="KAI1236018.1"/>
    <property type="molecule type" value="Genomic_DNA"/>
</dbReference>
<evidence type="ECO:0000256" key="11">
    <source>
        <dbReference type="ARBA" id="ARBA00041343"/>
    </source>
</evidence>
<dbReference type="Pfam" id="PF13802">
    <property type="entry name" value="Gal_mutarotas_2"/>
    <property type="match status" value="1"/>
</dbReference>
<dbReference type="CDD" id="cd00111">
    <property type="entry name" value="Trefoil"/>
    <property type="match status" value="2"/>
</dbReference>
<keyword evidence="7 14" id="KW-0472">Membrane</keyword>
<reference evidence="17 18" key="2">
    <citation type="journal article" date="2021" name="J. Hered.">
        <title>Feather Gene Expression Elucidates the Developmental Basis of Plumage Iridescence in African Starlings.</title>
        <authorList>
            <person name="Rubenstein D.R."/>
            <person name="Corvelo A."/>
            <person name="MacManes M.D."/>
            <person name="Maia R."/>
            <person name="Narzisi G."/>
            <person name="Rousaki A."/>
            <person name="Vandenabeele P."/>
            <person name="Shawkey M.D."/>
            <person name="Solomon J."/>
        </authorList>
    </citation>
    <scope>NUCLEOTIDE SEQUENCE [LARGE SCALE GENOMIC DNA]</scope>
    <source>
        <strain evidence="17">SS15</strain>
    </source>
</reference>
<evidence type="ECO:0000256" key="10">
    <source>
        <dbReference type="ARBA" id="ARBA00023295"/>
    </source>
</evidence>
<dbReference type="InterPro" id="IPR017957">
    <property type="entry name" value="P_trefoil_CS"/>
</dbReference>
<dbReference type="PROSITE" id="PS00025">
    <property type="entry name" value="P_TREFOIL_1"/>
    <property type="match status" value="1"/>
</dbReference>
<evidence type="ECO:0000256" key="8">
    <source>
        <dbReference type="ARBA" id="ARBA00023157"/>
    </source>
</evidence>
<dbReference type="GO" id="GO:0004558">
    <property type="term" value="F:alpha-1,4-glucosidase activity"/>
    <property type="evidence" value="ECO:0007669"/>
    <property type="project" value="TreeGrafter"/>
</dbReference>
<accession>A0A835NU25</accession>
<name>A0A835NU25_9PASS</name>
<evidence type="ECO:0000313" key="16">
    <source>
        <dbReference type="EMBL" id="KAG0121373.1"/>
    </source>
</evidence>
<dbReference type="InterPro" id="IPR013780">
    <property type="entry name" value="Glyco_hydro_b"/>
</dbReference>
<feature type="compositionally biased region" description="Basic residues" evidence="13">
    <location>
        <begin position="116"/>
        <end position="126"/>
    </location>
</feature>
<dbReference type="FunFam" id="3.20.20.80:FF:000016">
    <property type="entry name" value="Maltase-glucoamylase, intestinal"/>
    <property type="match status" value="1"/>
</dbReference>
<dbReference type="EMBL" id="JADDUC010000051">
    <property type="protein sequence ID" value="KAG0121373.1"/>
    <property type="molecule type" value="Genomic_DNA"/>
</dbReference>
<evidence type="ECO:0000256" key="3">
    <source>
        <dbReference type="ARBA" id="ARBA00007806"/>
    </source>
</evidence>
<reference evidence="16" key="1">
    <citation type="submission" date="2020-10" db="EMBL/GenBank/DDBJ databases">
        <title>Feather gene expression reveals the developmental basis of iridescence in African starlings.</title>
        <authorList>
            <person name="Rubenstein D.R."/>
        </authorList>
    </citation>
    <scope>NUCLEOTIDE SEQUENCE</scope>
    <source>
        <strain evidence="16">SS15</strain>
        <tissue evidence="16">Liver</tissue>
    </source>
</reference>
<dbReference type="GO" id="GO:0016324">
    <property type="term" value="C:apical plasma membrane"/>
    <property type="evidence" value="ECO:0007669"/>
    <property type="project" value="UniProtKB-SubCell"/>
</dbReference>
<gene>
    <name evidence="17" type="ORF">IHE44_0002113</name>
    <name evidence="16" type="ORF">IHE44_011228</name>
</gene>
<comment type="catalytic activity">
    <reaction evidence="1">
        <text>Hydrolysis of terminal, non-reducing (1-&gt;4)-linked alpha-D-glucose residues with release of alpha-D-glucose.</text>
        <dbReference type="EC" id="3.2.1.20"/>
    </reaction>
</comment>
<sequence>MLMDITGPRVPLLAALQPHRSELVPGLPYFQRHCLYNVDFGGGCDTAAREADGRSGNGKAVTSGNFAKADKWCIAPRGFPLPRLECPQLAGSLTRLAVVVPQALPAPLSHPDGQKKGKRKQQKKRSINVTVAGPGHCTPESGTTNWGCSLGTEKQIWESCQPAGSSSPESLKKKIKKQMMDFDRMGRKFSGLELSLIALVTLVTVVACVLIGLLATGQPGVKSPDFYPQCQKIPVAERIDCIPDQLATKSTCSRRGCCWSPQSDTSVPWCFFSANHGYRVQGSQRSTQAGFEATLKRLPSPSLFGNDIQTVLLTGEYQTRNRFRFKITDPKAQRFEVQHEHVKPFQGSAASGLSYRVELKQNPFGLVVTRGSNGRVLFDTTIGPLQYADQFLQLSIKLPSSNIYGVGEHVHRQYRHDVNWKTWPIFSRDTGPSAAMDNLYGAQTFFLCLEDNTGASFGVFLMNSNAMEFVVQPAPAVTFRTIGGILDFYIFLGDTPEQVVQEYLQLVGLPALPSYWSLGFQLSRYGYTSLDEVKEIVERNRAIGLPHDAQVIDIDCMEERKDFTYDKEKFRDLPQFAAYLHEYGQKYIIILDAAIGTQNMLDGSPYGSYVRGSERKIWVWPGETVFPDFTNPECTDWWVNECKLFYDVVPYDGIWIDMNEVCNFVQGSKSGCAQNDLNYPPYTPRSGKHGGHWLGDNAATWDQLRWAIPGMLEFNLFGIPYVGADICGFSEDTTEELCRRWMQVGAFYPFSRNHNGEFFIHQDPAAFGADSLLVNSSKHYLSIRYTLLPYLYTLLYRAHTHGDTVVRPLLHEFYSDETTWDIDRQFLWGPGLLISPVLEPGVQSTRVYFPDAEWYDYDTGEPTSIRKVWHDLETPAEKMGLHLRGGYIFPTQEPNTTTVASRQNPMGLIIALDLNNEASGDLFWDDGESTGSIDNKDYIYYEFKVSNVAVIRGLQLELGKSYTITWALNMPINERFDCYPGEDVTKEKCEQLGCFWELAANSRVPACYYTSRNPYSIESLNYSSSGIVATLNMDSSRVRANEDSTAPISTLRLEVKYHLNNMLQFKIYDYQNPRYEVPVPLHLPSSPTSSSQDRLYEVSLQTNPFGIQIRRRSTGTVIWNSALPTFTFSDMFIQISTRLPSQYIYGFGEAEHPTFRQDLNWHTWGMFTRDQPPDVTFQPTPALTYRTTGGILDFYVVLGPTPELVVQEYTELIGRPVMPAYWSLGFQLCRYGYANDSEIAQVVEEMKAARIPYDVQYTDIDYMERNLDFTISPNFAGLPNLINKIKAEGMRFIIILDPGISGNETNYPAFSRGVDKDVFIKRPDTNEILYSKVWSFLPNIEIDESLPHEEVVEKFAAHCAFPDFFRNSTAEWWKNEILEVYNNPNASKSLKFDGLWIDMNEPAVFIHGAMGGCRNDLLNNPPYMPHLGSRSEGLAYKSLCMEAQQYLADGTPLQEELDAPRAGQLLELFQPGISPVVQEGWWEQSCRRRALQAATNERGIVVTRSTYPSSMMEFSLFGISYTGADICGFFQEAEYQMCARWMQLGAFYPFSRNHNGKGTPRQDPAVWDERFHAISRNVLNIRYTLLPYLYTLLYDAHAHGSTVVRPLLHEFVEDRETWDIDEQFLWGAALLISPVLKQDAQSVIAYFPNARWYDYHTNTDTGFRGQFQNLSAPLEHINLHVRGGYILPWQTPANTTAFSRKNPMGLTVALDDALFAEGHLYWDDGVRIGCTTLVITRRFPSGMQEMFFVWSPGGGLQEAGGGSGGASLSALEPRNDGHTQGDLMLNGTDHKEQVSPCDSHRSVGRQEPQRAAECQGWANSSSDFSLQHHQVPPVTAQGMEGDVGNDSAARNKRFPPHLNSSDLPNAYEDGVYLLTSFTANQTVLEITVTHHNYTDPNKLMFTDIKVLGVPTRYTQVTVAQNGGTIPSNHNLTYEENKKLLTITSLQLELGQNYTPHQYSEFTARDGFTLFFCFLIFHDLFAEEFAVCWEGAACLSGSNKGSLSTAAVLSQKTPKKHHSSTPSLERGDEYLNFTATIGHV</sequence>
<dbReference type="SUPFAM" id="SSF51445">
    <property type="entry name" value="(Trans)glycosidases"/>
    <property type="match status" value="2"/>
</dbReference>
<dbReference type="InterPro" id="IPR017853">
    <property type="entry name" value="GH"/>
</dbReference>
<dbReference type="Pfam" id="PF01055">
    <property type="entry name" value="Glyco_hydro_31_2nd"/>
    <property type="match status" value="3"/>
</dbReference>
<dbReference type="Gene3D" id="4.10.110.10">
    <property type="entry name" value="Spasmolytic Protein, domain 1"/>
    <property type="match status" value="2"/>
</dbReference>
<comment type="subcellular location">
    <subcellularLocation>
        <location evidence="2">Endomembrane system</location>
    </subcellularLocation>
</comment>
<dbReference type="GO" id="GO:0005975">
    <property type="term" value="P:carbohydrate metabolic process"/>
    <property type="evidence" value="ECO:0007669"/>
    <property type="project" value="InterPro"/>
</dbReference>
<dbReference type="FunFam" id="2.60.40.1180:FF:000001">
    <property type="entry name" value="Maltase-glucoamylase, intestinal"/>
    <property type="match status" value="2"/>
</dbReference>
<keyword evidence="10" id="KW-0326">Glycosidase</keyword>
<dbReference type="PANTHER" id="PTHR22762">
    <property type="entry name" value="ALPHA-GLUCOSIDASE"/>
    <property type="match status" value="1"/>
</dbReference>
<dbReference type="Gene3D" id="3.20.20.80">
    <property type="entry name" value="Glycosidases"/>
    <property type="match status" value="3"/>
</dbReference>
<keyword evidence="9" id="KW-0325">Glycoprotein</keyword>
<evidence type="ECO:0000256" key="12">
    <source>
        <dbReference type="PROSITE-ProRule" id="PRU00779"/>
    </source>
</evidence>
<dbReference type="PROSITE" id="PS51448">
    <property type="entry name" value="P_TREFOIL_2"/>
    <property type="match status" value="2"/>
</dbReference>
<dbReference type="InterPro" id="IPR030459">
    <property type="entry name" value="Glyco_hydro_31_CS"/>
</dbReference>
<dbReference type="InterPro" id="IPR000519">
    <property type="entry name" value="P_trefoil_dom"/>
</dbReference>